<feature type="transmembrane region" description="Helical" evidence="6">
    <location>
        <begin position="33"/>
        <end position="53"/>
    </location>
</feature>
<dbReference type="InterPro" id="IPR001851">
    <property type="entry name" value="ABC_transp_permease"/>
</dbReference>
<dbReference type="InterPro" id="IPR043428">
    <property type="entry name" value="LivM-like"/>
</dbReference>
<dbReference type="CDD" id="cd06581">
    <property type="entry name" value="TM_PBP1_LivM_like"/>
    <property type="match status" value="1"/>
</dbReference>
<dbReference type="GO" id="GO:0005886">
    <property type="term" value="C:plasma membrane"/>
    <property type="evidence" value="ECO:0007669"/>
    <property type="project" value="UniProtKB-SubCell"/>
</dbReference>
<evidence type="ECO:0000256" key="2">
    <source>
        <dbReference type="ARBA" id="ARBA00022475"/>
    </source>
</evidence>
<keyword evidence="5 6" id="KW-0472">Membrane</keyword>
<dbReference type="PANTHER" id="PTHR30482:SF20">
    <property type="entry name" value="HIGH-AFFINITY BRANCHED-CHAIN AMINO ACID TRANSPORT SYSTEM PERMEASE PROTEIN LIVM"/>
    <property type="match status" value="1"/>
</dbReference>
<dbReference type="EMBL" id="BNCJ01000013">
    <property type="protein sequence ID" value="GHF62403.1"/>
    <property type="molecule type" value="Genomic_DNA"/>
</dbReference>
<feature type="transmembrane region" description="Helical" evidence="6">
    <location>
        <begin position="7"/>
        <end position="27"/>
    </location>
</feature>
<keyword evidence="2" id="KW-1003">Cell membrane</keyword>
<keyword evidence="8" id="KW-1185">Reference proteome</keyword>
<comment type="subcellular location">
    <subcellularLocation>
        <location evidence="1">Cell membrane</location>
        <topology evidence="1">Multi-pass membrane protein</topology>
    </subcellularLocation>
</comment>
<reference evidence="7" key="1">
    <citation type="journal article" date="2014" name="Int. J. Syst. Evol. Microbiol.">
        <title>Complete genome sequence of Corynebacterium casei LMG S-19264T (=DSM 44701T), isolated from a smear-ripened cheese.</title>
        <authorList>
            <consortium name="US DOE Joint Genome Institute (JGI-PGF)"/>
            <person name="Walter F."/>
            <person name="Albersmeier A."/>
            <person name="Kalinowski J."/>
            <person name="Ruckert C."/>
        </authorList>
    </citation>
    <scope>NUCLEOTIDE SEQUENCE</scope>
    <source>
        <strain evidence="7">KCTC 42650</strain>
    </source>
</reference>
<accession>A0A8J3GZC6</accession>
<dbReference type="RefSeq" id="WP_189681619.1">
    <property type="nucleotide sequence ID" value="NZ_BNCJ01000013.1"/>
</dbReference>
<proteinExistence type="predicted"/>
<feature type="transmembrane region" description="Helical" evidence="6">
    <location>
        <begin position="172"/>
        <end position="193"/>
    </location>
</feature>
<evidence type="ECO:0000256" key="1">
    <source>
        <dbReference type="ARBA" id="ARBA00004651"/>
    </source>
</evidence>
<feature type="transmembrane region" description="Helical" evidence="6">
    <location>
        <begin position="60"/>
        <end position="81"/>
    </location>
</feature>
<gene>
    <name evidence="7" type="ORF">GCM10017056_37210</name>
</gene>
<feature type="transmembrane region" description="Helical" evidence="6">
    <location>
        <begin position="87"/>
        <end position="108"/>
    </location>
</feature>
<dbReference type="AlphaFoldDB" id="A0A8J3GZC6"/>
<keyword evidence="4 6" id="KW-1133">Transmembrane helix</keyword>
<evidence type="ECO:0000256" key="6">
    <source>
        <dbReference type="SAM" id="Phobius"/>
    </source>
</evidence>
<organism evidence="7 8">
    <name type="scientific">Seohaeicola zhoushanensis</name>
    <dbReference type="NCBI Taxonomy" id="1569283"/>
    <lineage>
        <taxon>Bacteria</taxon>
        <taxon>Pseudomonadati</taxon>
        <taxon>Pseudomonadota</taxon>
        <taxon>Alphaproteobacteria</taxon>
        <taxon>Rhodobacterales</taxon>
        <taxon>Roseobacteraceae</taxon>
        <taxon>Seohaeicola</taxon>
    </lineage>
</organism>
<comment type="caution">
    <text evidence="7">The sequence shown here is derived from an EMBL/GenBank/DDBJ whole genome shotgun (WGS) entry which is preliminary data.</text>
</comment>
<dbReference type="PANTHER" id="PTHR30482">
    <property type="entry name" value="HIGH-AFFINITY BRANCHED-CHAIN AMINO ACID TRANSPORT SYSTEM PERMEASE"/>
    <property type="match status" value="1"/>
</dbReference>
<dbReference type="Pfam" id="PF02653">
    <property type="entry name" value="BPD_transp_2"/>
    <property type="match status" value="1"/>
</dbReference>
<evidence type="ECO:0000313" key="8">
    <source>
        <dbReference type="Proteomes" id="UP000626220"/>
    </source>
</evidence>
<dbReference type="Proteomes" id="UP000626220">
    <property type="component" value="Unassembled WGS sequence"/>
</dbReference>
<feature type="transmembrane region" description="Helical" evidence="6">
    <location>
        <begin position="129"/>
        <end position="152"/>
    </location>
</feature>
<evidence type="ECO:0000256" key="4">
    <source>
        <dbReference type="ARBA" id="ARBA00022989"/>
    </source>
</evidence>
<sequence>MSFFAGYGPLAELALLNMVLAFSQYIVLRAGVFSLGSAAFAAVGAYAAAILATRYGVPPALCMVIALVAGGFFGAIVAVPLARLRGVFQALATLALVQIVLSLALNWTSLTDGALGINSIPKAVHITEAAIAVVVVAYFLHVIGMSGIGRGFDIIREDETVAVSLGYDVRKHHMIAFVLSGAIAGLGGAMHAFSSYSITPNEFGFHMVVMLLAMVVLGGRVSIFGPIVGALILTGLPELLRGFQDYRSIMQGALLMLSITFLPRGIVDTVLGRLRHRSLSRGASAKDRDGVTI</sequence>
<evidence type="ECO:0000256" key="5">
    <source>
        <dbReference type="ARBA" id="ARBA00023136"/>
    </source>
</evidence>
<feature type="transmembrane region" description="Helical" evidence="6">
    <location>
        <begin position="205"/>
        <end position="233"/>
    </location>
</feature>
<name>A0A8J3GZC6_9RHOB</name>
<keyword evidence="3 6" id="KW-0812">Transmembrane</keyword>
<dbReference type="GO" id="GO:0015658">
    <property type="term" value="F:branched-chain amino acid transmembrane transporter activity"/>
    <property type="evidence" value="ECO:0007669"/>
    <property type="project" value="InterPro"/>
</dbReference>
<evidence type="ECO:0000313" key="7">
    <source>
        <dbReference type="EMBL" id="GHF62403.1"/>
    </source>
</evidence>
<evidence type="ECO:0008006" key="9">
    <source>
        <dbReference type="Google" id="ProtNLM"/>
    </source>
</evidence>
<evidence type="ECO:0000256" key="3">
    <source>
        <dbReference type="ARBA" id="ARBA00022692"/>
    </source>
</evidence>
<protein>
    <recommendedName>
        <fullName evidence="9">Branched-chain amino acid ABC transporter permease</fullName>
    </recommendedName>
</protein>
<reference evidence="7" key="2">
    <citation type="submission" date="2020-09" db="EMBL/GenBank/DDBJ databases">
        <authorList>
            <person name="Sun Q."/>
            <person name="Kim S."/>
        </authorList>
    </citation>
    <scope>NUCLEOTIDE SEQUENCE</scope>
    <source>
        <strain evidence="7">KCTC 42650</strain>
    </source>
</reference>